<feature type="non-terminal residue" evidence="1">
    <location>
        <position position="1"/>
    </location>
</feature>
<organism evidence="1 2">
    <name type="scientific">Tuber magnatum</name>
    <name type="common">white Piedmont truffle</name>
    <dbReference type="NCBI Taxonomy" id="42249"/>
    <lineage>
        <taxon>Eukaryota</taxon>
        <taxon>Fungi</taxon>
        <taxon>Dikarya</taxon>
        <taxon>Ascomycota</taxon>
        <taxon>Pezizomycotina</taxon>
        <taxon>Pezizomycetes</taxon>
        <taxon>Pezizales</taxon>
        <taxon>Tuberaceae</taxon>
        <taxon>Tuber</taxon>
    </lineage>
</organism>
<dbReference type="EMBL" id="PYWC01000044">
    <property type="protein sequence ID" value="PWW75651.1"/>
    <property type="molecule type" value="Genomic_DNA"/>
</dbReference>
<comment type="caution">
    <text evidence="1">The sequence shown here is derived from an EMBL/GenBank/DDBJ whole genome shotgun (WGS) entry which is preliminary data.</text>
</comment>
<gene>
    <name evidence="1" type="ORF">C7212DRAFT_204821</name>
</gene>
<dbReference type="Gene3D" id="3.30.420.10">
    <property type="entry name" value="Ribonuclease H-like superfamily/Ribonuclease H"/>
    <property type="match status" value="1"/>
</dbReference>
<name>A0A317SRC9_9PEZI</name>
<dbReference type="STRING" id="42249.A0A317SRC9"/>
<accession>A0A317SRC9</accession>
<proteinExistence type="predicted"/>
<protein>
    <recommendedName>
        <fullName evidence="3">Tc1-like transposase DDE domain-containing protein</fullName>
    </recommendedName>
</protein>
<evidence type="ECO:0000313" key="2">
    <source>
        <dbReference type="Proteomes" id="UP000246991"/>
    </source>
</evidence>
<dbReference type="Proteomes" id="UP000246991">
    <property type="component" value="Unassembled WGS sequence"/>
</dbReference>
<dbReference type="GO" id="GO:0003676">
    <property type="term" value="F:nucleic acid binding"/>
    <property type="evidence" value="ECO:0007669"/>
    <property type="project" value="InterPro"/>
</dbReference>
<evidence type="ECO:0008006" key="3">
    <source>
        <dbReference type="Google" id="ProtNLM"/>
    </source>
</evidence>
<evidence type="ECO:0000313" key="1">
    <source>
        <dbReference type="EMBL" id="PWW75651.1"/>
    </source>
</evidence>
<dbReference type="OrthoDB" id="5417288at2759"/>
<keyword evidence="2" id="KW-1185">Reference proteome</keyword>
<dbReference type="InterPro" id="IPR036397">
    <property type="entry name" value="RNaseH_sf"/>
</dbReference>
<dbReference type="AlphaFoldDB" id="A0A317SRC9"/>
<reference evidence="1 2" key="1">
    <citation type="submission" date="2018-03" db="EMBL/GenBank/DDBJ databases">
        <title>Genomes of Pezizomycetes fungi and the evolution of truffles.</title>
        <authorList>
            <person name="Murat C."/>
            <person name="Payen T."/>
            <person name="Noel B."/>
            <person name="Kuo A."/>
            <person name="Martin F.M."/>
        </authorList>
    </citation>
    <scope>NUCLEOTIDE SEQUENCE [LARGE SCALE GENOMIC DNA]</scope>
    <source>
        <strain evidence="1">091103-1</strain>
    </source>
</reference>
<sequence>IVWGYFWGPYHGTFVLLIVQYVDQFVYYNIFYNLLTPVLVGEIVDEVGDPLFQQGNAKVHTGHDTITWLSENRINLEDHLPLSPDLNLIEHAWVELKQ</sequence>